<comment type="caution">
    <text evidence="2">The sequence shown here is derived from an EMBL/GenBank/DDBJ whole genome shotgun (WGS) entry which is preliminary data.</text>
</comment>
<protein>
    <submittedName>
        <fullName evidence="2">Uncharacterized protein</fullName>
    </submittedName>
</protein>
<dbReference type="EMBL" id="JAOVZR010000001">
    <property type="protein sequence ID" value="MCY0149578.1"/>
    <property type="molecule type" value="Genomic_DNA"/>
</dbReference>
<feature type="region of interest" description="Disordered" evidence="1">
    <location>
        <begin position="55"/>
        <end position="79"/>
    </location>
</feature>
<evidence type="ECO:0000313" key="3">
    <source>
        <dbReference type="Proteomes" id="UP001073227"/>
    </source>
</evidence>
<evidence type="ECO:0000313" key="2">
    <source>
        <dbReference type="EMBL" id="MCY0149578.1"/>
    </source>
</evidence>
<accession>A0ABT3ZCQ0</accession>
<organism evidence="2 3">
    <name type="scientific">Hoeflea algicola</name>
    <dbReference type="NCBI Taxonomy" id="2983763"/>
    <lineage>
        <taxon>Bacteria</taxon>
        <taxon>Pseudomonadati</taxon>
        <taxon>Pseudomonadota</taxon>
        <taxon>Alphaproteobacteria</taxon>
        <taxon>Hyphomicrobiales</taxon>
        <taxon>Rhizobiaceae</taxon>
        <taxon>Hoeflea</taxon>
    </lineage>
</organism>
<name>A0ABT3ZCQ0_9HYPH</name>
<sequence length="79" mass="8623">MNDFWVEFTAGTTIAQITAGLAAVPAINPQLQGDTWFFTARWGTTQRDLNNLRGRIETGSGRNSVSDIGLQGDSKTLHK</sequence>
<dbReference type="RefSeq" id="WP_267655033.1">
    <property type="nucleotide sequence ID" value="NZ_JAOVZR010000001.1"/>
</dbReference>
<gene>
    <name evidence="2" type="ORF">OEG84_18160</name>
</gene>
<evidence type="ECO:0000256" key="1">
    <source>
        <dbReference type="SAM" id="MobiDB-lite"/>
    </source>
</evidence>
<proteinExistence type="predicted"/>
<dbReference type="Proteomes" id="UP001073227">
    <property type="component" value="Unassembled WGS sequence"/>
</dbReference>
<reference evidence="2" key="1">
    <citation type="submission" date="2022-10" db="EMBL/GenBank/DDBJ databases">
        <title>Hoeflea sp. G2-23, isolated from marine algae.</title>
        <authorList>
            <person name="Kristyanto S."/>
            <person name="Kim J.M."/>
            <person name="Jeon C.O."/>
        </authorList>
    </citation>
    <scope>NUCLEOTIDE SEQUENCE</scope>
    <source>
        <strain evidence="2">G2-23</strain>
    </source>
</reference>
<keyword evidence="3" id="KW-1185">Reference proteome</keyword>